<reference evidence="1 2" key="1">
    <citation type="submission" date="2020-05" db="EMBL/GenBank/DDBJ databases">
        <authorList>
            <person name="Ruan W."/>
            <person name="Jeon C.O."/>
            <person name="Chun B.H."/>
        </authorList>
    </citation>
    <scope>NUCLEOTIDE SEQUENCE [LARGE SCALE GENOMIC DNA]</scope>
    <source>
        <strain evidence="1 2">TBZ9</strain>
    </source>
</reference>
<accession>A0A7Y3XAP4</accession>
<evidence type="ECO:0008006" key="3">
    <source>
        <dbReference type="Google" id="ProtNLM"/>
    </source>
</evidence>
<protein>
    <recommendedName>
        <fullName evidence="3">DUF945 domain-containing protein</fullName>
    </recommendedName>
</protein>
<keyword evidence="2" id="KW-1185">Reference proteome</keyword>
<sequence length="106" mass="11395">MGKLFSLLVLLGLGYFGLTTYYGMAVEKVLDEQLDARGMTAVEVENLDYDWLAPISQSAEVSANVRYRGASASLELAVEGHPLFGDELKVSFGSLKGLSLGISFGE</sequence>
<gene>
    <name evidence="1" type="ORF">HLB35_05955</name>
</gene>
<organism evidence="1 2">
    <name type="scientific">Vreelandella azerica</name>
    <dbReference type="NCBI Taxonomy" id="2732867"/>
    <lineage>
        <taxon>Bacteria</taxon>
        <taxon>Pseudomonadati</taxon>
        <taxon>Pseudomonadota</taxon>
        <taxon>Gammaproteobacteria</taxon>
        <taxon>Oceanospirillales</taxon>
        <taxon>Halomonadaceae</taxon>
        <taxon>Vreelandella</taxon>
    </lineage>
</organism>
<proteinExistence type="predicted"/>
<reference evidence="1 2" key="2">
    <citation type="submission" date="2020-06" db="EMBL/GenBank/DDBJ databases">
        <title>Halomonas songnenensis sp. nov., a moderately halophilic bacterium isolated from saline and alkaline soils.</title>
        <authorList>
            <person name="Jiang J."/>
            <person name="Pan Y."/>
        </authorList>
    </citation>
    <scope>NUCLEOTIDE SEQUENCE [LARGE SCALE GENOMIC DNA]</scope>
    <source>
        <strain evidence="1 2">TBZ9</strain>
    </source>
</reference>
<evidence type="ECO:0000313" key="2">
    <source>
        <dbReference type="Proteomes" id="UP000588806"/>
    </source>
</evidence>
<evidence type="ECO:0000313" key="1">
    <source>
        <dbReference type="EMBL" id="NOG31425.1"/>
    </source>
</evidence>
<dbReference type="EMBL" id="JABFHI010000002">
    <property type="protein sequence ID" value="NOG31425.1"/>
    <property type="molecule type" value="Genomic_DNA"/>
</dbReference>
<name>A0A7Y3XAP4_9GAMM</name>
<dbReference type="RefSeq" id="WP_171701878.1">
    <property type="nucleotide sequence ID" value="NZ_JABFHI010000002.1"/>
</dbReference>
<dbReference type="Proteomes" id="UP000588806">
    <property type="component" value="Unassembled WGS sequence"/>
</dbReference>
<comment type="caution">
    <text evidence="1">The sequence shown here is derived from an EMBL/GenBank/DDBJ whole genome shotgun (WGS) entry which is preliminary data.</text>
</comment>
<dbReference type="AlphaFoldDB" id="A0A7Y3XAP4"/>